<gene>
    <name evidence="1" type="ORF">DPX16_14499</name>
</gene>
<dbReference type="PROSITE" id="PS51257">
    <property type="entry name" value="PROKAR_LIPOPROTEIN"/>
    <property type="match status" value="1"/>
</dbReference>
<proteinExistence type="predicted"/>
<evidence type="ECO:0000313" key="1">
    <source>
        <dbReference type="EMBL" id="ROL50968.1"/>
    </source>
</evidence>
<keyword evidence="2" id="KW-1185">Reference proteome</keyword>
<organism evidence="1 2">
    <name type="scientific">Anabarilius grahami</name>
    <name type="common">Kanglang fish</name>
    <name type="synonym">Barilius grahami</name>
    <dbReference type="NCBI Taxonomy" id="495550"/>
    <lineage>
        <taxon>Eukaryota</taxon>
        <taxon>Metazoa</taxon>
        <taxon>Chordata</taxon>
        <taxon>Craniata</taxon>
        <taxon>Vertebrata</taxon>
        <taxon>Euteleostomi</taxon>
        <taxon>Actinopterygii</taxon>
        <taxon>Neopterygii</taxon>
        <taxon>Teleostei</taxon>
        <taxon>Ostariophysi</taxon>
        <taxon>Cypriniformes</taxon>
        <taxon>Xenocyprididae</taxon>
        <taxon>Xenocypridinae</taxon>
        <taxon>Xenocypridinae incertae sedis</taxon>
        <taxon>Anabarilius</taxon>
    </lineage>
</organism>
<sequence length="67" mass="7316">MSVRFYALRYHIPDNHCTPLYQVLAATGCDKTAGATALLVVRWAGGLGVEEQLQSQDKQKLEDAGLP</sequence>
<accession>A0A3N0YZ64</accession>
<protein>
    <submittedName>
        <fullName evidence="1">Uncharacterized protein</fullName>
    </submittedName>
</protein>
<dbReference type="EMBL" id="RJVU01019258">
    <property type="protein sequence ID" value="ROL50968.1"/>
    <property type="molecule type" value="Genomic_DNA"/>
</dbReference>
<evidence type="ECO:0000313" key="2">
    <source>
        <dbReference type="Proteomes" id="UP000281406"/>
    </source>
</evidence>
<dbReference type="Proteomes" id="UP000281406">
    <property type="component" value="Unassembled WGS sequence"/>
</dbReference>
<dbReference type="AlphaFoldDB" id="A0A3N0YZ64"/>
<reference evidence="1 2" key="1">
    <citation type="submission" date="2018-10" db="EMBL/GenBank/DDBJ databases">
        <title>Genome assembly for a Yunnan-Guizhou Plateau 3E fish, Anabarilius grahami (Regan), and its evolutionary and genetic applications.</title>
        <authorList>
            <person name="Jiang W."/>
        </authorList>
    </citation>
    <scope>NUCLEOTIDE SEQUENCE [LARGE SCALE GENOMIC DNA]</scope>
    <source>
        <strain evidence="1">AG-KIZ</strain>
        <tissue evidence="1">Muscle</tissue>
    </source>
</reference>
<name>A0A3N0YZ64_ANAGA</name>
<comment type="caution">
    <text evidence="1">The sequence shown here is derived from an EMBL/GenBank/DDBJ whole genome shotgun (WGS) entry which is preliminary data.</text>
</comment>